<comment type="caution">
    <text evidence="1">The sequence shown here is derived from an EMBL/GenBank/DDBJ whole genome shotgun (WGS) entry which is preliminary data.</text>
</comment>
<dbReference type="AlphaFoldDB" id="A0A819SNG5"/>
<dbReference type="EMBL" id="CAJOAZ010004757">
    <property type="protein sequence ID" value="CAF4073892.1"/>
    <property type="molecule type" value="Genomic_DNA"/>
</dbReference>
<dbReference type="Gene3D" id="2.130.10.10">
    <property type="entry name" value="YVTN repeat-like/Quinoprotein amine dehydrogenase"/>
    <property type="match status" value="1"/>
</dbReference>
<proteinExistence type="predicted"/>
<feature type="non-terminal residue" evidence="1">
    <location>
        <position position="1"/>
    </location>
</feature>
<protein>
    <submittedName>
        <fullName evidence="1">Uncharacterized protein</fullName>
    </submittedName>
</protein>
<accession>A0A819SNG5</accession>
<name>A0A819SNG5_9BILA</name>
<gene>
    <name evidence="1" type="ORF">OXD698_LOCUS33879</name>
</gene>
<evidence type="ECO:0000313" key="2">
    <source>
        <dbReference type="Proteomes" id="UP000663844"/>
    </source>
</evidence>
<dbReference type="InterPro" id="IPR015943">
    <property type="entry name" value="WD40/YVTN_repeat-like_dom_sf"/>
</dbReference>
<organism evidence="1 2">
    <name type="scientific">Adineta steineri</name>
    <dbReference type="NCBI Taxonomy" id="433720"/>
    <lineage>
        <taxon>Eukaryota</taxon>
        <taxon>Metazoa</taxon>
        <taxon>Spiralia</taxon>
        <taxon>Gnathifera</taxon>
        <taxon>Rotifera</taxon>
        <taxon>Eurotatoria</taxon>
        <taxon>Bdelloidea</taxon>
        <taxon>Adinetida</taxon>
        <taxon>Adinetidae</taxon>
        <taxon>Adineta</taxon>
    </lineage>
</organism>
<dbReference type="Proteomes" id="UP000663844">
    <property type="component" value="Unassembled WGS sequence"/>
</dbReference>
<reference evidence="1" key="1">
    <citation type="submission" date="2021-02" db="EMBL/GenBank/DDBJ databases">
        <authorList>
            <person name="Nowell W R."/>
        </authorList>
    </citation>
    <scope>NUCLEOTIDE SEQUENCE</scope>
</reference>
<evidence type="ECO:0000313" key="1">
    <source>
        <dbReference type="EMBL" id="CAF4073892.1"/>
    </source>
</evidence>
<dbReference type="SUPFAM" id="SSF69322">
    <property type="entry name" value="Tricorn protease domain 2"/>
    <property type="match status" value="1"/>
</dbReference>
<sequence length="794" mass="89459">HTSFVNSQTVSPIPIPDSEFEQVIAERYLFAPFANESSAWTVLSNVSYAWQAASLPRYHSQAAVGVWILFQSITETYNTRVRTLHMSWMSLSTNGTMVIFSEIDVKSNTSLLVTSHNEDTALKYTAALISPDSVQFILCNRSDASLCKVIQMIAFPSALVNTTKITGGIFVEDLGARGWLYFAADSGLHGLDLSTFIIHPFLNEINVSVSSLAWSSKRQTIFAGTNTKLWIHSYGIGNEGWRFEHVTGLIDAPITSLVYSEVQDKLWIGQSSGITLLSPIIMSTGRLHWFFSRLAGQISNPGSDIGHLPFLNITSLSVSQSMLPDGRVWLGAVRGVMRYDSNSSDINAWRVFNSARYMPNRESLVHVSSLSVLSRHSDASPNLGSGAVAITNKGLAILRFEMWTLGQKANHFQMLVDQPGRHDKNGFVSDCSMSSWGDSRTCIKESDDNDGMWTSMYLASQIFRYVVTQDARVKAQAWKHFEAMELLNKVTGIPGYPARSYAKRTDFLSKIPWYPSPVYPDLQFEGDTSSDEICGHDRYQEDRGINSLQILAYLLQAYGYSGDERFLDGANLLIESYQYSVNLINQKMVAVCASDLFYALPAFNYDLMAYLSYFNLVHAFHTIASSASLSTVQKARAQSLIDDLWEYMEIGLDLSHNYKKMEKTPFFNFIYCYASGQVNRTRNTSNKRHGLTMRTSQHDCNSLSNDGVWHMQRWPLELINWPQFNSDRLDVQINVPAQCYQPIKSLKMLPADERSTKNLVRGVYDLDDGDGFVETDPTNFLLGYWGMRYFNLLQ</sequence>